<name>A7NJR4_ROSCS</name>
<organism evidence="1 2">
    <name type="scientific">Roseiflexus castenholzii (strain DSM 13941 / HLO8)</name>
    <dbReference type="NCBI Taxonomy" id="383372"/>
    <lineage>
        <taxon>Bacteria</taxon>
        <taxon>Bacillati</taxon>
        <taxon>Chloroflexota</taxon>
        <taxon>Chloroflexia</taxon>
        <taxon>Chloroflexales</taxon>
        <taxon>Roseiflexineae</taxon>
        <taxon>Roseiflexaceae</taxon>
        <taxon>Roseiflexus</taxon>
    </lineage>
</organism>
<proteinExistence type="predicted"/>
<dbReference type="OrthoDB" id="161129at2"/>
<evidence type="ECO:0000313" key="1">
    <source>
        <dbReference type="EMBL" id="ABU57734.1"/>
    </source>
</evidence>
<accession>A7NJR4</accession>
<dbReference type="Proteomes" id="UP000000263">
    <property type="component" value="Chromosome"/>
</dbReference>
<dbReference type="AlphaFoldDB" id="A7NJR4"/>
<dbReference type="RefSeq" id="WP_012120162.1">
    <property type="nucleotide sequence ID" value="NC_009767.1"/>
</dbReference>
<evidence type="ECO:0000313" key="2">
    <source>
        <dbReference type="Proteomes" id="UP000000263"/>
    </source>
</evidence>
<dbReference type="EMBL" id="CP000804">
    <property type="protein sequence ID" value="ABU57734.1"/>
    <property type="molecule type" value="Genomic_DNA"/>
</dbReference>
<gene>
    <name evidence="1" type="ordered locus">Rcas_1642</name>
</gene>
<sequence length="111" mass="12891">MSDMPEQIDDLIYAPDPDYPYPFPVPQPPHFWMTEQTGKLSVAVERYFSGERLSPDDLRLLRSYLHQYVARAMIAEGADRQALLRKIEMLKSNRDVERFADELSEAGIEPF</sequence>
<keyword evidence="2" id="KW-1185">Reference proteome</keyword>
<dbReference type="eggNOG" id="ENOG50340HC">
    <property type="taxonomic scope" value="Bacteria"/>
</dbReference>
<dbReference type="HOGENOM" id="CLU_2092430_0_0_0"/>
<protein>
    <submittedName>
        <fullName evidence="1">Uncharacterized protein</fullName>
    </submittedName>
</protein>
<dbReference type="KEGG" id="rca:Rcas_1642"/>
<reference evidence="1 2" key="1">
    <citation type="submission" date="2007-08" db="EMBL/GenBank/DDBJ databases">
        <title>Complete sequence of Roseiflexus castenholzii DSM 13941.</title>
        <authorList>
            <consortium name="US DOE Joint Genome Institute"/>
            <person name="Copeland A."/>
            <person name="Lucas S."/>
            <person name="Lapidus A."/>
            <person name="Barry K."/>
            <person name="Glavina del Rio T."/>
            <person name="Dalin E."/>
            <person name="Tice H."/>
            <person name="Pitluck S."/>
            <person name="Thompson L.S."/>
            <person name="Brettin T."/>
            <person name="Bruce D."/>
            <person name="Detter J.C."/>
            <person name="Han C."/>
            <person name="Tapia R."/>
            <person name="Schmutz J."/>
            <person name="Larimer F."/>
            <person name="Land M."/>
            <person name="Hauser L."/>
            <person name="Kyrpides N."/>
            <person name="Mikhailova N."/>
            <person name="Bryant D.A."/>
            <person name="Hanada S."/>
            <person name="Tsukatani Y."/>
            <person name="Richardson P."/>
        </authorList>
    </citation>
    <scope>NUCLEOTIDE SEQUENCE [LARGE SCALE GENOMIC DNA]</scope>
    <source>
        <strain evidence="2">DSM 13941 / HLO8</strain>
    </source>
</reference>